<dbReference type="PANTHER" id="PTHR36427:SF3">
    <property type="entry name" value="LARGE RIBOSOMAL SUBUNIT PROTEIN UL1M"/>
    <property type="match status" value="1"/>
</dbReference>
<evidence type="ECO:0000256" key="2">
    <source>
        <dbReference type="ARBA" id="ARBA00022980"/>
    </source>
</evidence>
<dbReference type="RefSeq" id="XP_062738077.1">
    <property type="nucleotide sequence ID" value="XM_062872041.1"/>
</dbReference>
<keyword evidence="3" id="KW-0687">Ribonucleoprotein</keyword>
<dbReference type="InterPro" id="IPR028364">
    <property type="entry name" value="Ribosomal_uL1/biogenesis"/>
</dbReference>
<accession>A0ABR0G076</accession>
<protein>
    <submittedName>
        <fullName evidence="4">60S ribosomal protein L10A</fullName>
    </submittedName>
</protein>
<evidence type="ECO:0000313" key="4">
    <source>
        <dbReference type="EMBL" id="KAK4649102.1"/>
    </source>
</evidence>
<evidence type="ECO:0000256" key="1">
    <source>
        <dbReference type="ARBA" id="ARBA00010531"/>
    </source>
</evidence>
<proteinExistence type="inferred from homology"/>
<keyword evidence="2 4" id="KW-0689">Ribosomal protein</keyword>
<name>A0ABR0G076_9PEZI</name>
<sequence>MPVQPKSKITVAGTRAQVQALLAHSLSPDNKRNFLETVELQFGLTNYDPARDKRFSGSVKLPSPTSTTSVYDAFVCSDTKVREISRVLGPGLSKADKFPTTVSHSEDLAEKIINVKSTIRFRLRKNLCIAMAIGNVDMTTEQLVANIMITINDLVSCLKKGWSNVNSTVIKSTMSRPHYLL</sequence>
<dbReference type="SUPFAM" id="SSF56808">
    <property type="entry name" value="Ribosomal protein L1"/>
    <property type="match status" value="1"/>
</dbReference>
<evidence type="ECO:0000313" key="5">
    <source>
        <dbReference type="Proteomes" id="UP001322138"/>
    </source>
</evidence>
<dbReference type="GeneID" id="87891125"/>
<dbReference type="Proteomes" id="UP001322138">
    <property type="component" value="Unassembled WGS sequence"/>
</dbReference>
<dbReference type="InterPro" id="IPR002143">
    <property type="entry name" value="Ribosomal_uL1"/>
</dbReference>
<dbReference type="PANTHER" id="PTHR36427">
    <property type="entry name" value="54S RIBOSOMAL PROTEIN L1, MITOCHONDRIAL"/>
    <property type="match status" value="1"/>
</dbReference>
<comment type="caution">
    <text evidence="4">The sequence shown here is derived from an EMBL/GenBank/DDBJ whole genome shotgun (WGS) entry which is preliminary data.</text>
</comment>
<keyword evidence="5" id="KW-1185">Reference proteome</keyword>
<dbReference type="GO" id="GO:0005840">
    <property type="term" value="C:ribosome"/>
    <property type="evidence" value="ECO:0007669"/>
    <property type="project" value="UniProtKB-KW"/>
</dbReference>
<comment type="similarity">
    <text evidence="1">Belongs to the universal ribosomal protein uL1 family.</text>
</comment>
<dbReference type="CDD" id="cd00403">
    <property type="entry name" value="Ribosomal_L1"/>
    <property type="match status" value="1"/>
</dbReference>
<organism evidence="4 5">
    <name type="scientific">Podospora bellae-mahoneyi</name>
    <dbReference type="NCBI Taxonomy" id="2093777"/>
    <lineage>
        <taxon>Eukaryota</taxon>
        <taxon>Fungi</taxon>
        <taxon>Dikarya</taxon>
        <taxon>Ascomycota</taxon>
        <taxon>Pezizomycotina</taxon>
        <taxon>Sordariomycetes</taxon>
        <taxon>Sordariomycetidae</taxon>
        <taxon>Sordariales</taxon>
        <taxon>Podosporaceae</taxon>
        <taxon>Podospora</taxon>
    </lineage>
</organism>
<dbReference type="EMBL" id="JAFFGZ010000001">
    <property type="protein sequence ID" value="KAK4649102.1"/>
    <property type="molecule type" value="Genomic_DNA"/>
</dbReference>
<gene>
    <name evidence="4" type="primary">RPL10A_1</name>
    <name evidence="4" type="ORF">QC761_0017920</name>
</gene>
<dbReference type="InterPro" id="IPR023674">
    <property type="entry name" value="Ribosomal_uL1-like"/>
</dbReference>
<dbReference type="PIRSF" id="PIRSF002155">
    <property type="entry name" value="Ribosomal_L1"/>
    <property type="match status" value="1"/>
</dbReference>
<dbReference type="Gene3D" id="3.30.190.20">
    <property type="match status" value="2"/>
</dbReference>
<dbReference type="Pfam" id="PF00687">
    <property type="entry name" value="Ribosomal_L1"/>
    <property type="match status" value="1"/>
</dbReference>
<evidence type="ECO:0000256" key="3">
    <source>
        <dbReference type="ARBA" id="ARBA00023274"/>
    </source>
</evidence>
<reference evidence="4 5" key="1">
    <citation type="journal article" date="2023" name="bioRxiv">
        <title>High-quality genome assemblies of four members of thePodospora anserinaspecies complex.</title>
        <authorList>
            <person name="Ament-Velasquez S.L."/>
            <person name="Vogan A.A."/>
            <person name="Wallerman O."/>
            <person name="Hartmann F."/>
            <person name="Gautier V."/>
            <person name="Silar P."/>
            <person name="Giraud T."/>
            <person name="Johannesson H."/>
        </authorList>
    </citation>
    <scope>NUCLEOTIDE SEQUENCE [LARGE SCALE GENOMIC DNA]</scope>
    <source>
        <strain evidence="4 5">CBS 112042</strain>
    </source>
</reference>